<dbReference type="InterPro" id="IPR054030">
    <property type="entry name" value="Gp5_Vgr_C"/>
</dbReference>
<dbReference type="NCBIfam" id="TIGR03361">
    <property type="entry name" value="VI_Rhs_Vgr"/>
    <property type="match status" value="1"/>
</dbReference>
<proteinExistence type="inferred from homology"/>
<dbReference type="NCBIfam" id="TIGR01646">
    <property type="entry name" value="vgr_GE"/>
    <property type="match status" value="1"/>
</dbReference>
<dbReference type="GO" id="GO:0005576">
    <property type="term" value="C:extracellular region"/>
    <property type="evidence" value="ECO:0007669"/>
    <property type="project" value="UniProtKB-SubCell"/>
</dbReference>
<dbReference type="SUPFAM" id="SSF69349">
    <property type="entry name" value="Phage fibre proteins"/>
    <property type="match status" value="1"/>
</dbReference>
<dbReference type="Gene3D" id="2.30.110.50">
    <property type="match status" value="1"/>
</dbReference>
<dbReference type="EMBL" id="UOFP01000131">
    <property type="protein sequence ID" value="VAW86254.1"/>
    <property type="molecule type" value="Genomic_DNA"/>
</dbReference>
<comment type="similarity">
    <text evidence="2">Belongs to the VgrG protein family.</text>
</comment>
<dbReference type="PANTHER" id="PTHR32305">
    <property type="match status" value="1"/>
</dbReference>
<evidence type="ECO:0000259" key="4">
    <source>
        <dbReference type="Pfam" id="PF04717"/>
    </source>
</evidence>
<evidence type="ECO:0000256" key="3">
    <source>
        <dbReference type="ARBA" id="ARBA00022525"/>
    </source>
</evidence>
<dbReference type="InterPro" id="IPR017847">
    <property type="entry name" value="T6SS_RhsGE_Vgr_subset"/>
</dbReference>
<protein>
    <submittedName>
        <fullName evidence="6">VgrG protein</fullName>
    </submittedName>
</protein>
<keyword evidence="3" id="KW-0964">Secreted</keyword>
<feature type="domain" description="Gp5/Type VI secretion system Vgr C-terminal trimerisation" evidence="5">
    <location>
        <begin position="461"/>
        <end position="573"/>
    </location>
</feature>
<dbReference type="InterPro" id="IPR050708">
    <property type="entry name" value="T6SS_VgrG/RHS"/>
</dbReference>
<dbReference type="SUPFAM" id="SSF69255">
    <property type="entry name" value="gp5 N-terminal domain-like"/>
    <property type="match status" value="1"/>
</dbReference>
<dbReference type="Pfam" id="PF04717">
    <property type="entry name" value="Phage_base_V"/>
    <property type="match status" value="1"/>
</dbReference>
<dbReference type="InterPro" id="IPR006531">
    <property type="entry name" value="Gp5/Vgr_OB"/>
</dbReference>
<gene>
    <name evidence="6" type="ORF">MNBD_GAMMA18-2359</name>
</gene>
<dbReference type="Gene3D" id="4.10.220.110">
    <property type="match status" value="1"/>
</dbReference>
<dbReference type="InterPro" id="IPR006533">
    <property type="entry name" value="T6SS_Vgr_RhsGE"/>
</dbReference>
<dbReference type="SUPFAM" id="SSF69279">
    <property type="entry name" value="Phage tail proteins"/>
    <property type="match status" value="2"/>
</dbReference>
<evidence type="ECO:0000313" key="6">
    <source>
        <dbReference type="EMBL" id="VAW86254.1"/>
    </source>
</evidence>
<evidence type="ECO:0000256" key="2">
    <source>
        <dbReference type="ARBA" id="ARBA00005558"/>
    </source>
</evidence>
<dbReference type="Gene3D" id="3.55.50.10">
    <property type="entry name" value="Baseplate protein-like domains"/>
    <property type="match status" value="1"/>
</dbReference>
<feature type="domain" description="Gp5/Type VI secretion system Vgr protein OB-fold" evidence="4">
    <location>
        <begin position="382"/>
        <end position="447"/>
    </location>
</feature>
<reference evidence="6" key="1">
    <citation type="submission" date="2018-06" db="EMBL/GenBank/DDBJ databases">
        <authorList>
            <person name="Zhirakovskaya E."/>
        </authorList>
    </citation>
    <scope>NUCLEOTIDE SEQUENCE</scope>
</reference>
<dbReference type="InterPro" id="IPR037026">
    <property type="entry name" value="Vgr_OB-fold_dom_sf"/>
</dbReference>
<name>A0A3B0ZXQ5_9ZZZZ</name>
<accession>A0A3B0ZXQ5</accession>
<evidence type="ECO:0000259" key="5">
    <source>
        <dbReference type="Pfam" id="PF22178"/>
    </source>
</evidence>
<dbReference type="PANTHER" id="PTHR32305:SF15">
    <property type="entry name" value="PROTEIN RHSA-RELATED"/>
    <property type="match status" value="1"/>
</dbReference>
<dbReference type="Pfam" id="PF05954">
    <property type="entry name" value="Phage_GPD"/>
    <property type="match status" value="1"/>
</dbReference>
<comment type="subcellular location">
    <subcellularLocation>
        <location evidence="1">Secreted</location>
    </subcellularLocation>
</comment>
<sequence length="643" mass="72739">MSDFTQDSRLIAIETPLGKDALLLTSFNGVESISSPFQFKLIVLSLNLDIKPEQLIGKQITVKIQNEHGRVFHGFVHQFAFGEIRSSRFREYHLTMVPWFTLLSHTENRRIFQNKNTKEIVSQVFSDLGFSDFDFRADGGKSREYCVQYGESDLIFVSRLLEEEGYAYYFTHEESKHTLIIVDKVNAYDECTETNLTCSKGTAPGSEIQSWKHHYEFRKGGWTLNDFNFKEPNKNQQVEIKSKSKFANNSKFKHYEYPDLYDVGQGDKLVKIRMDAEEAQMNVIEGSSNCSTFYAGGLFKLDKHDTKSEQGNYILLEVSHRASDASYYTGESGESSYSNRFECIPSEVHFRPARKHHRPTMKGPQSAIVTGPAGEEIYIDEFGRIKVQFIWDREGTNDENSSCFLRVMQAWAGNGWGTSFIPRIGHEVIVTFLDGDPDRPIVTGAVYNGVNKPPYESKTQSGIKTHSTKSGTAANYNELRFEDKKGSEQVYIHAEKNLDTMVENDETLTVDNDRTKIISNDENSTIENDRNKTVNNDQTETIKNNKTIDVGKDHTETIQANMTISVDKDLKESVRGKYLENVTKEYGLNAKTITMNADDEIIIKTGSAKIIMKSNGDITLSGKTINIKGSGDVVIKGSKVITN</sequence>
<evidence type="ECO:0000256" key="1">
    <source>
        <dbReference type="ARBA" id="ARBA00004613"/>
    </source>
</evidence>
<dbReference type="Pfam" id="PF22178">
    <property type="entry name" value="Gp5_trimer_C"/>
    <property type="match status" value="1"/>
</dbReference>
<dbReference type="Gene3D" id="2.40.50.230">
    <property type="entry name" value="Gp5 N-terminal domain"/>
    <property type="match status" value="1"/>
</dbReference>
<organism evidence="6">
    <name type="scientific">hydrothermal vent metagenome</name>
    <dbReference type="NCBI Taxonomy" id="652676"/>
    <lineage>
        <taxon>unclassified sequences</taxon>
        <taxon>metagenomes</taxon>
        <taxon>ecological metagenomes</taxon>
    </lineage>
</organism>
<dbReference type="AlphaFoldDB" id="A0A3B0ZXQ5"/>